<evidence type="ECO:0000313" key="2">
    <source>
        <dbReference type="EMBL" id="MBI6874747.1"/>
    </source>
</evidence>
<accession>A0A934I0X4</accession>
<dbReference type="EMBL" id="JAEEGB010000033">
    <property type="protein sequence ID" value="MBI6874747.1"/>
    <property type="molecule type" value="Genomic_DNA"/>
</dbReference>
<evidence type="ECO:0000313" key="3">
    <source>
        <dbReference type="Proteomes" id="UP000622687"/>
    </source>
</evidence>
<dbReference type="AlphaFoldDB" id="A0A934I0X4"/>
<reference evidence="2" key="1">
    <citation type="submission" date="2020-12" db="EMBL/GenBank/DDBJ databases">
        <title>Clostridium thailandense sp. nov., a novel acetogenic bacterium isolated from peat land soil in Thailand.</title>
        <authorList>
            <person name="Chaikitkaew S."/>
            <person name="Birkeland N.K."/>
        </authorList>
    </citation>
    <scope>NUCLEOTIDE SEQUENCE</scope>
    <source>
        <strain evidence="2">DSM 17425</strain>
    </source>
</reference>
<evidence type="ECO:0000259" key="1">
    <source>
        <dbReference type="Pfam" id="PF22746"/>
    </source>
</evidence>
<dbReference type="Proteomes" id="UP000622687">
    <property type="component" value="Unassembled WGS sequence"/>
</dbReference>
<protein>
    <recommendedName>
        <fullName evidence="1">YvlB/LiaX N-terminal domain-containing protein</fullName>
    </recommendedName>
</protein>
<dbReference type="RefSeq" id="WP_211144126.1">
    <property type="nucleotide sequence ID" value="NZ_JAEEGB010000033.1"/>
</dbReference>
<gene>
    <name evidence="2" type="ORF">I6U51_18930</name>
</gene>
<feature type="domain" description="YvlB/LiaX N-terminal" evidence="1">
    <location>
        <begin position="3"/>
        <end position="34"/>
    </location>
</feature>
<proteinExistence type="predicted"/>
<dbReference type="InterPro" id="IPR053959">
    <property type="entry name" value="YvlB/LiaX_N"/>
</dbReference>
<organism evidence="2 3">
    <name type="scientific">Clostridium aciditolerans</name>
    <dbReference type="NCBI Taxonomy" id="339861"/>
    <lineage>
        <taxon>Bacteria</taxon>
        <taxon>Bacillati</taxon>
        <taxon>Bacillota</taxon>
        <taxon>Clostridia</taxon>
        <taxon>Eubacteriales</taxon>
        <taxon>Clostridiaceae</taxon>
        <taxon>Clostridium</taxon>
    </lineage>
</organism>
<comment type="caution">
    <text evidence="2">The sequence shown here is derived from an EMBL/GenBank/DDBJ whole genome shotgun (WGS) entry which is preliminary data.</text>
</comment>
<sequence length="124" mass="13642">MKEEVVRILKMVEEGKISSEKAAELIAVLGNNKEELMVKRNDKMIKIKVLSKDNDSVNVTIPVRLVQAVGGAISKLPPIKEIEGLDIDIQDIIQIILDSVNSNIEGRLVDVKSAQGDIVEIVIE</sequence>
<keyword evidence="3" id="KW-1185">Reference proteome</keyword>
<name>A0A934I0X4_9CLOT</name>
<dbReference type="Pfam" id="PF22746">
    <property type="entry name" value="SHOCT-like_DUF2089-C"/>
    <property type="match status" value="1"/>
</dbReference>